<keyword evidence="4 9" id="KW-0808">Transferase</keyword>
<evidence type="ECO:0000256" key="7">
    <source>
        <dbReference type="PIRSR" id="PIRSR000524-50"/>
    </source>
</evidence>
<sequence>MLTEQMILRIPGPTPVPPRVQLAMQQPMIGHRDPETSDLLKQVGPGLQQLFGTTQQVSIVAGSGTSGLEAAVINTVAPGEKVIVCVTGAFGERFVSICKSYEIDVVVLEEQWGEAVNADRLKKSLLEHSDVTAVFLTYCETSTGVLNPIEKLSSVVHKYSDALVIVDAVSCLGGVETKLDDWGLDIVVTGSQKALMLPGGLMFVAFSERARAKMEANPRPRFYLDLLKYDKASKEFSTPFTPATSLLFGLQEVVQLLAEETIEGVYDRHRLMREMTRRGLEAMNLNLLATDAVASPTVTAFTVPTVEAKQVRKALKEQFGIRIAAGQGHQKDTVLRIGHMGYCTATDVLTVLTALEIVLMDLGHTFSPGAGTVAAQQVFLKKGTGVHV</sequence>
<gene>
    <name evidence="9" type="ORF">CF394_14965</name>
</gene>
<keyword evidence="3 9" id="KW-0032">Aminotransferase</keyword>
<dbReference type="EMBL" id="NOKQ01000348">
    <property type="protein sequence ID" value="OZS76773.1"/>
    <property type="molecule type" value="Genomic_DNA"/>
</dbReference>
<evidence type="ECO:0000256" key="2">
    <source>
        <dbReference type="ARBA" id="ARBA00009236"/>
    </source>
</evidence>
<dbReference type="Proteomes" id="UP000217065">
    <property type="component" value="Unassembled WGS sequence"/>
</dbReference>
<protein>
    <submittedName>
        <fullName evidence="9">Aminotransferase</fullName>
    </submittedName>
</protein>
<dbReference type="InterPro" id="IPR024169">
    <property type="entry name" value="SP_NH2Trfase/AEP_transaminase"/>
</dbReference>
<accession>A0A264VZP3</accession>
<comment type="caution">
    <text evidence="9">The sequence shown here is derived from an EMBL/GenBank/DDBJ whole genome shotgun (WGS) entry which is preliminary data.</text>
</comment>
<dbReference type="PANTHER" id="PTHR21152">
    <property type="entry name" value="AMINOTRANSFERASE CLASS V"/>
    <property type="match status" value="1"/>
</dbReference>
<keyword evidence="5 7" id="KW-0663">Pyridoxal phosphate</keyword>
<feature type="domain" description="Aminotransferase class V" evidence="8">
    <location>
        <begin position="29"/>
        <end position="344"/>
    </location>
</feature>
<dbReference type="FunFam" id="3.40.640.10:FF:000027">
    <property type="entry name" value="Serine--pyruvate aminotransferase, mitochondrial"/>
    <property type="match status" value="1"/>
</dbReference>
<evidence type="ECO:0000256" key="5">
    <source>
        <dbReference type="ARBA" id="ARBA00022898"/>
    </source>
</evidence>
<dbReference type="InterPro" id="IPR015424">
    <property type="entry name" value="PyrdxlP-dep_Trfase"/>
</dbReference>
<dbReference type="GO" id="GO:0008453">
    <property type="term" value="F:alanine-glyoxylate transaminase activity"/>
    <property type="evidence" value="ECO:0007669"/>
    <property type="project" value="TreeGrafter"/>
</dbReference>
<dbReference type="AlphaFoldDB" id="A0A264VZP3"/>
<keyword evidence="10" id="KW-1185">Reference proteome</keyword>
<comment type="cofactor">
    <cofactor evidence="1 7">
        <name>pyridoxal 5'-phosphate</name>
        <dbReference type="ChEBI" id="CHEBI:597326"/>
    </cofactor>
</comment>
<name>A0A264VZP3_9BACL</name>
<dbReference type="PIRSF" id="PIRSF000524">
    <property type="entry name" value="SPT"/>
    <property type="match status" value="1"/>
</dbReference>
<evidence type="ECO:0000256" key="6">
    <source>
        <dbReference type="PIRSR" id="PIRSR000524-1"/>
    </source>
</evidence>
<dbReference type="InterPro" id="IPR015422">
    <property type="entry name" value="PyrdxlP-dep_Trfase_small"/>
</dbReference>
<dbReference type="InterPro" id="IPR000192">
    <property type="entry name" value="Aminotrans_V_dom"/>
</dbReference>
<evidence type="ECO:0000256" key="4">
    <source>
        <dbReference type="ARBA" id="ARBA00022679"/>
    </source>
</evidence>
<feature type="binding site" evidence="6">
    <location>
        <position position="336"/>
    </location>
    <ligand>
        <name>substrate</name>
    </ligand>
</feature>
<dbReference type="InterPro" id="IPR015421">
    <property type="entry name" value="PyrdxlP-dep_Trfase_major"/>
</dbReference>
<dbReference type="GO" id="GO:0019265">
    <property type="term" value="P:glycine biosynthetic process, by transamination of glyoxylate"/>
    <property type="evidence" value="ECO:0007669"/>
    <property type="project" value="TreeGrafter"/>
</dbReference>
<dbReference type="GO" id="GO:0004760">
    <property type="term" value="F:L-serine-pyruvate transaminase activity"/>
    <property type="evidence" value="ECO:0007669"/>
    <property type="project" value="TreeGrafter"/>
</dbReference>
<dbReference type="RefSeq" id="WP_094944719.1">
    <property type="nucleotide sequence ID" value="NZ_NOKQ01000348.1"/>
</dbReference>
<evidence type="ECO:0000256" key="1">
    <source>
        <dbReference type="ARBA" id="ARBA00001933"/>
    </source>
</evidence>
<dbReference type="PANTHER" id="PTHR21152:SF40">
    <property type="entry name" value="ALANINE--GLYOXYLATE AMINOTRANSFERASE"/>
    <property type="match status" value="1"/>
</dbReference>
<evidence type="ECO:0000313" key="10">
    <source>
        <dbReference type="Proteomes" id="UP000217065"/>
    </source>
</evidence>
<dbReference type="Gene3D" id="3.90.1150.10">
    <property type="entry name" value="Aspartate Aminotransferase, domain 1"/>
    <property type="match status" value="1"/>
</dbReference>
<reference evidence="9 10" key="1">
    <citation type="submission" date="2017-07" db="EMBL/GenBank/DDBJ databases">
        <title>Tetzosporium hominis gen.nov. sp.nov.</title>
        <authorList>
            <person name="Tetz G."/>
            <person name="Tetz V."/>
        </authorList>
    </citation>
    <scope>NUCLEOTIDE SEQUENCE [LARGE SCALE GENOMIC DNA]</scope>
    <source>
        <strain evidence="9 10">VT-49</strain>
    </source>
</reference>
<dbReference type="OrthoDB" id="389074at2"/>
<dbReference type="Gene3D" id="3.40.640.10">
    <property type="entry name" value="Type I PLP-dependent aspartate aminotransferase-like (Major domain)"/>
    <property type="match status" value="1"/>
</dbReference>
<organism evidence="9 10">
    <name type="scientific">Tetzosporium hominis</name>
    <dbReference type="NCBI Taxonomy" id="2020506"/>
    <lineage>
        <taxon>Bacteria</taxon>
        <taxon>Bacillati</taxon>
        <taxon>Bacillota</taxon>
        <taxon>Bacilli</taxon>
        <taxon>Bacillales</taxon>
        <taxon>Caryophanaceae</taxon>
        <taxon>Tetzosporium</taxon>
    </lineage>
</organism>
<comment type="similarity">
    <text evidence="2">Belongs to the class-V pyridoxal-phosphate-dependent aminotransferase family.</text>
</comment>
<evidence type="ECO:0000256" key="3">
    <source>
        <dbReference type="ARBA" id="ARBA00022576"/>
    </source>
</evidence>
<dbReference type="SUPFAM" id="SSF53383">
    <property type="entry name" value="PLP-dependent transferases"/>
    <property type="match status" value="1"/>
</dbReference>
<evidence type="ECO:0000259" key="8">
    <source>
        <dbReference type="Pfam" id="PF00266"/>
    </source>
</evidence>
<proteinExistence type="inferred from homology"/>
<evidence type="ECO:0000313" key="9">
    <source>
        <dbReference type="EMBL" id="OZS76773.1"/>
    </source>
</evidence>
<feature type="modified residue" description="N6-(pyridoxal phosphate)lysine" evidence="7">
    <location>
        <position position="193"/>
    </location>
</feature>
<dbReference type="Pfam" id="PF00266">
    <property type="entry name" value="Aminotran_5"/>
    <property type="match status" value="1"/>
</dbReference>